<feature type="compositionally biased region" description="Polar residues" evidence="1">
    <location>
        <begin position="49"/>
        <end position="64"/>
    </location>
</feature>
<sequence length="1176" mass="131289">MPLTVSTFENGSYRDEKWFCACDRPAICFFLWEVHEASARERLHERSSKQPTTPTNTSTQANELYLPTPNTVSLDSTLPTRVRGLSIPDDTPTLLSQIITVFKADGVQLKPSTKEYLGHLLGQQSAIYQAQLQTRDCTIARLRKQLDRLTVNHEARMVLCESPYAPLSSQESESGTDVPAPWTAVAPTLGVDEESVRGEAPRRNRKGQNWPKLLSSPPISTKSVQGNQTGNNDVHPGTDPVSSVVSPLGPYITPSYISAQLAELLLGTKELESLYRAAVEKFSVRSFLRKHANILGRYVGDLRRSTNDDRHLDMVRTLGSSQERRHVSEHIFRLAEAALRVDPASADGRKDGGGDSKESTAWQDTYTTFFVTGKPFLTLKARVECLVQAPNTISETLTYPDATLLRVFLETRFNEAASGKYAWIADLKEVGYNHEEIAELLYERAHDSPWIFFEPTHIPPRDVLPSHHLEGCVHNLLIPNHRENVGSRQVVQPDEDREVRRIIEELCGIGGIAPSTRDRTLWNGTVRFTKDNSVASISYRHPSDVGLLTNERIFCRLLCVADRLCAALRVVQDVGYCCNSFTILNQHGNQHGNQRGIPTLRAVSFSLAAELRGNLSSARNCSSSDKPAALRRCYDTIKPQALELGLLELLLAAEDNDLDRIIDILALVLQILCVGFLSYAQAHLGSLQPFYLDTPLQRIELLGMQDPEAPRNHLQLRASLANLTCLEGMTKGPVILFGVAEPSGVPHDVAATPEDLLDTWGPGDLVFPSGRGESPVAIKIGGGYISPPAGSNSQDRYHWDRALRLPAKVPTLNLKDIIVIGGLVKTNPNCTNNEGHCWEGSSCVFEELGTYTSYSEVAEYQLGFQGGPDNFAITTNKIWVKRRGKTIKDRILERDNHMLVPFLDSYWGVKVSYCTGVAQRVQLRDLVADLLPAFARTLTNHTEVELWEQLSCVHGAIEAFRTTTTNQTTLHEWLRSLPDELHHLILFLVRQIFHTLKHTGLSPDGAYFSVAWPHNGIVNRCFRIPLDHHSKWMPILADSDDCATFAYIVAAQCLEVGRFTCRGPNPIWQNKIHLLETAVLCPAQSSDNTGSWTLSDGQSYFFRKLDDNLFWVRAQRDAGNAAAPAKLVRLIFIESLPLDVRHRLLSKEETKWERRLREKDLSITKAEVVSVSSPRI</sequence>
<feature type="region of interest" description="Disordered" evidence="1">
    <location>
        <begin position="43"/>
        <end position="64"/>
    </location>
</feature>
<dbReference type="Proteomes" id="UP001628179">
    <property type="component" value="Unassembled WGS sequence"/>
</dbReference>
<evidence type="ECO:0000256" key="1">
    <source>
        <dbReference type="SAM" id="MobiDB-lite"/>
    </source>
</evidence>
<evidence type="ECO:0000313" key="3">
    <source>
        <dbReference type="Proteomes" id="UP001628179"/>
    </source>
</evidence>
<feature type="compositionally biased region" description="Polar residues" evidence="1">
    <location>
        <begin position="217"/>
        <end position="232"/>
    </location>
</feature>
<comment type="caution">
    <text evidence="2">The sequence shown here is derived from an EMBL/GenBank/DDBJ whole genome shotgun (WGS) entry which is preliminary data.</text>
</comment>
<dbReference type="RefSeq" id="XP_070913517.1">
    <property type="nucleotide sequence ID" value="XM_071057416.1"/>
</dbReference>
<keyword evidence="3" id="KW-1185">Reference proteome</keyword>
<reference evidence="2 3" key="1">
    <citation type="submission" date="2024-09" db="EMBL/GenBank/DDBJ databases">
        <title>Itraconazole resistance in Madurella fahalii resulting from another homologue of gene encoding cytochrome P450 14-alpha sterol demethylase (CYP51).</title>
        <authorList>
            <person name="Yoshioka I."/>
            <person name="Fahal A.H."/>
            <person name="Kaneko S."/>
            <person name="Yaguchi T."/>
        </authorList>
    </citation>
    <scope>NUCLEOTIDE SEQUENCE [LARGE SCALE GENOMIC DNA]</scope>
    <source>
        <strain evidence="2 3">IFM 68171</strain>
    </source>
</reference>
<dbReference type="EMBL" id="BAAFSV010000001">
    <property type="protein sequence ID" value="GAB1311784.1"/>
    <property type="molecule type" value="Genomic_DNA"/>
</dbReference>
<dbReference type="GeneID" id="98172739"/>
<accession>A0ABQ0G229</accession>
<protein>
    <submittedName>
        <fullName evidence="2">Uncharacterized protein</fullName>
    </submittedName>
</protein>
<feature type="region of interest" description="Disordered" evidence="1">
    <location>
        <begin position="165"/>
        <end position="242"/>
    </location>
</feature>
<organism evidence="2 3">
    <name type="scientific">Madurella fahalii</name>
    <dbReference type="NCBI Taxonomy" id="1157608"/>
    <lineage>
        <taxon>Eukaryota</taxon>
        <taxon>Fungi</taxon>
        <taxon>Dikarya</taxon>
        <taxon>Ascomycota</taxon>
        <taxon>Pezizomycotina</taxon>
        <taxon>Sordariomycetes</taxon>
        <taxon>Sordariomycetidae</taxon>
        <taxon>Sordariales</taxon>
        <taxon>Sordariales incertae sedis</taxon>
        <taxon>Madurella</taxon>
    </lineage>
</organism>
<evidence type="ECO:0000313" key="2">
    <source>
        <dbReference type="EMBL" id="GAB1311784.1"/>
    </source>
</evidence>
<name>A0ABQ0G229_9PEZI</name>
<gene>
    <name evidence="2" type="ORF">MFIFM68171_01994</name>
</gene>
<proteinExistence type="predicted"/>